<evidence type="ECO:0000313" key="3">
    <source>
        <dbReference type="EMBL" id="OAD92791.1"/>
    </source>
</evidence>
<dbReference type="Proteomes" id="UP000077552">
    <property type="component" value="Unassembled WGS sequence"/>
</dbReference>
<gene>
    <name evidence="3" type="ORF">A7A78_02460</name>
</gene>
<keyword evidence="1" id="KW-0802">TPR repeat</keyword>
<accession>A0A1A9LJA7</accession>
<name>A0A1A9LJA7_9FLAO</name>
<dbReference type="Pfam" id="PF12770">
    <property type="entry name" value="CHAT"/>
    <property type="match status" value="1"/>
</dbReference>
<dbReference type="InterPro" id="IPR024983">
    <property type="entry name" value="CHAT_dom"/>
</dbReference>
<evidence type="ECO:0000256" key="1">
    <source>
        <dbReference type="PROSITE-ProRule" id="PRU00339"/>
    </source>
</evidence>
<dbReference type="InterPro" id="IPR019734">
    <property type="entry name" value="TPR_rpt"/>
</dbReference>
<dbReference type="PROSITE" id="PS50005">
    <property type="entry name" value="TPR"/>
    <property type="match status" value="1"/>
</dbReference>
<dbReference type="Gene3D" id="1.25.40.10">
    <property type="entry name" value="Tetratricopeptide repeat domain"/>
    <property type="match status" value="1"/>
</dbReference>
<evidence type="ECO:0000259" key="2">
    <source>
        <dbReference type="Pfam" id="PF12770"/>
    </source>
</evidence>
<sequence length="429" mass="48566">MKVLQISISPETNFYFYERQNIFGEWLNEAVFDSDIYIDGGSEHGIVKGDYLSSVYKSQLFDVNGNMFGEKIEDDYNFLVVVDVFPNYCITKIKDFAYQIYNDKYLPQKLRKLGQNPQFAQLFPIDINQEVLLIPREEKNDWLAIDELYASISYNETPLRTDIELYKKIIVAAEKFIDKYKNGKGYFLPAAYFQKGFALHKIDKFEESNKAFREYLRLFPYDVSARGANSWIYENNLKISKYLDTKKTKILFLAANPIDSDRLRLDEEINQIDKQLKMAQLRDSFELIQKWALSPMELQQVLLDHNPDIVHFSGHGLIDGIVLEGEDGKAKNVSTGALANIFKILAGNISCVVLNACYSSNQALAINSHVPHVVGMKKAMPDDAAIAFSVGFYKGIGAGKPVEVAFALGVNGIELEGCSGSDFPILLPI</sequence>
<dbReference type="STRING" id="1385699.A7A78_02460"/>
<protein>
    <recommendedName>
        <fullName evidence="2">CHAT domain-containing protein</fullName>
    </recommendedName>
</protein>
<dbReference type="AlphaFoldDB" id="A0A1A9LJA7"/>
<keyword evidence="4" id="KW-1185">Reference proteome</keyword>
<evidence type="ECO:0000313" key="4">
    <source>
        <dbReference type="Proteomes" id="UP000077552"/>
    </source>
</evidence>
<proteinExistence type="predicted"/>
<dbReference type="Gene3D" id="2.40.10.410">
    <property type="entry name" value="FlgT, C-terminal domain"/>
    <property type="match status" value="1"/>
</dbReference>
<reference evidence="3 4" key="1">
    <citation type="submission" date="2016-05" db="EMBL/GenBank/DDBJ databases">
        <title>Genome sequencing of Vitellibacter soesokkakensis RSSK-12.</title>
        <authorList>
            <person name="Thevarajoo S."/>
            <person name="Selvaratnam C."/>
            <person name="Goh K.M."/>
            <person name="Chan K.-G."/>
            <person name="Chong C.S."/>
        </authorList>
    </citation>
    <scope>NUCLEOTIDE SEQUENCE [LARGE SCALE GENOMIC DNA]</scope>
    <source>
        <strain evidence="3 4">RSSK-12</strain>
    </source>
</reference>
<comment type="caution">
    <text evidence="3">The sequence shown here is derived from an EMBL/GenBank/DDBJ whole genome shotgun (WGS) entry which is preliminary data.</text>
</comment>
<dbReference type="OrthoDB" id="149072at2"/>
<dbReference type="InterPro" id="IPR038165">
    <property type="entry name" value="FlgT_C_sf"/>
</dbReference>
<dbReference type="EMBL" id="LXIE01000001">
    <property type="protein sequence ID" value="OAD92791.1"/>
    <property type="molecule type" value="Genomic_DNA"/>
</dbReference>
<feature type="repeat" description="TPR" evidence="1">
    <location>
        <begin position="189"/>
        <end position="222"/>
    </location>
</feature>
<organism evidence="3 4">
    <name type="scientific">Aequorivita soesokkakensis</name>
    <dbReference type="NCBI Taxonomy" id="1385699"/>
    <lineage>
        <taxon>Bacteria</taxon>
        <taxon>Pseudomonadati</taxon>
        <taxon>Bacteroidota</taxon>
        <taxon>Flavobacteriia</taxon>
        <taxon>Flavobacteriales</taxon>
        <taxon>Flavobacteriaceae</taxon>
        <taxon>Aequorivita</taxon>
    </lineage>
</organism>
<feature type="domain" description="CHAT" evidence="2">
    <location>
        <begin position="267"/>
        <end position="405"/>
    </location>
</feature>
<dbReference type="RefSeq" id="WP_068760834.1">
    <property type="nucleotide sequence ID" value="NZ_LXIE01000001.1"/>
</dbReference>
<dbReference type="InterPro" id="IPR011990">
    <property type="entry name" value="TPR-like_helical_dom_sf"/>
</dbReference>